<dbReference type="PANTHER" id="PTHR22594:SF5">
    <property type="entry name" value="ASPARTATE--TRNA LIGASE, MITOCHONDRIAL"/>
    <property type="match status" value="1"/>
</dbReference>
<keyword evidence="5" id="KW-0030">Aminoacyl-tRNA synthetase</keyword>
<dbReference type="EMBL" id="JACDQQ010002051">
    <property type="protein sequence ID" value="MBA0087534.1"/>
    <property type="molecule type" value="Genomic_DNA"/>
</dbReference>
<name>A0A7V8NU35_9BACT</name>
<dbReference type="InterPro" id="IPR004365">
    <property type="entry name" value="NA-bd_OB_tRNA"/>
</dbReference>
<dbReference type="GO" id="GO:0004815">
    <property type="term" value="F:aspartate-tRNA ligase activity"/>
    <property type="evidence" value="ECO:0007669"/>
    <property type="project" value="TreeGrafter"/>
</dbReference>
<dbReference type="InterPro" id="IPR012340">
    <property type="entry name" value="NA-bd_OB-fold"/>
</dbReference>
<dbReference type="SUPFAM" id="SSF50249">
    <property type="entry name" value="Nucleic acid-binding proteins"/>
    <property type="match status" value="1"/>
</dbReference>
<dbReference type="Pfam" id="PF01336">
    <property type="entry name" value="tRNA_anti-codon"/>
    <property type="match status" value="1"/>
</dbReference>
<evidence type="ECO:0000256" key="4">
    <source>
        <dbReference type="ARBA" id="ARBA00022917"/>
    </source>
</evidence>
<dbReference type="AlphaFoldDB" id="A0A7V8NU35"/>
<keyword evidence="1 8" id="KW-0436">Ligase</keyword>
<evidence type="ECO:0000256" key="5">
    <source>
        <dbReference type="ARBA" id="ARBA00023146"/>
    </source>
</evidence>
<dbReference type="GO" id="GO:0003676">
    <property type="term" value="F:nucleic acid binding"/>
    <property type="evidence" value="ECO:0007669"/>
    <property type="project" value="InterPro"/>
</dbReference>
<reference evidence="8" key="1">
    <citation type="submission" date="2020-06" db="EMBL/GenBank/DDBJ databases">
        <title>Legume-microbial interactions unlock mineral nutrients during tropical forest succession.</title>
        <authorList>
            <person name="Epihov D.Z."/>
        </authorList>
    </citation>
    <scope>NUCLEOTIDE SEQUENCE [LARGE SCALE GENOMIC DNA]</scope>
    <source>
        <strain evidence="8">Pan2503</strain>
    </source>
</reference>
<evidence type="ECO:0000259" key="7">
    <source>
        <dbReference type="Pfam" id="PF01336"/>
    </source>
</evidence>
<dbReference type="CDD" id="cd04317">
    <property type="entry name" value="EcAspRS_like_N"/>
    <property type="match status" value="1"/>
</dbReference>
<dbReference type="Pfam" id="PF00152">
    <property type="entry name" value="tRNA-synt_2"/>
    <property type="match status" value="1"/>
</dbReference>
<dbReference type="GO" id="GO:0006422">
    <property type="term" value="P:aspartyl-tRNA aminoacylation"/>
    <property type="evidence" value="ECO:0007669"/>
    <property type="project" value="TreeGrafter"/>
</dbReference>
<protein>
    <submittedName>
        <fullName evidence="8">Aspartate--tRNA ligase</fullName>
    </submittedName>
</protein>
<dbReference type="InterPro" id="IPR004364">
    <property type="entry name" value="Aa-tRNA-synt_II"/>
</dbReference>
<feature type="domain" description="Aminoacyl-tRNA synthetase class II (D/K/N)" evidence="6">
    <location>
        <begin position="131"/>
        <end position="216"/>
    </location>
</feature>
<dbReference type="Proteomes" id="UP000567293">
    <property type="component" value="Unassembled WGS sequence"/>
</dbReference>
<dbReference type="InterPro" id="IPR045864">
    <property type="entry name" value="aa-tRNA-synth_II/BPL/LPL"/>
</dbReference>
<comment type="caution">
    <text evidence="8">The sequence shown here is derived from an EMBL/GenBank/DDBJ whole genome shotgun (WGS) entry which is preliminary data.</text>
</comment>
<keyword evidence="3" id="KW-0067">ATP-binding</keyword>
<sequence length="216" mass="24591">METSLDFLGDLRRTHSCGVLRASDEGQAVVLMGWVHRRRDHGGVIFVDLRDRDGITQVVFHEDVGPAVHRRAEQVRPEYVIAVEGRVAPRGPASVNPNLATGAVEVVASRIWILNESRTPPFPMEEQVDVSEDVRLKYRYVDLRRPHMQRNLILRSKVAFVTREFLNSQGFLEIETPFMTRSTPEGARDYLVPSRVQPGSFYALPQSPQIFKQLLM</sequence>
<dbReference type="PANTHER" id="PTHR22594">
    <property type="entry name" value="ASPARTYL/LYSYL-TRNA SYNTHETASE"/>
    <property type="match status" value="1"/>
</dbReference>
<dbReference type="Gene3D" id="3.30.930.10">
    <property type="entry name" value="Bira Bifunctional Protein, Domain 2"/>
    <property type="match status" value="1"/>
</dbReference>
<evidence type="ECO:0000256" key="2">
    <source>
        <dbReference type="ARBA" id="ARBA00022741"/>
    </source>
</evidence>
<accession>A0A7V8NU35</accession>
<organism evidence="8 9">
    <name type="scientific">Candidatus Acidiferrum panamense</name>
    <dbReference type="NCBI Taxonomy" id="2741543"/>
    <lineage>
        <taxon>Bacteria</taxon>
        <taxon>Pseudomonadati</taxon>
        <taxon>Acidobacteriota</taxon>
        <taxon>Terriglobia</taxon>
        <taxon>Candidatus Acidiferrales</taxon>
        <taxon>Candidatus Acidiferrum</taxon>
    </lineage>
</organism>
<evidence type="ECO:0000313" key="9">
    <source>
        <dbReference type="Proteomes" id="UP000567293"/>
    </source>
</evidence>
<dbReference type="InterPro" id="IPR047089">
    <property type="entry name" value="Asp-tRNA-ligase_1_N"/>
</dbReference>
<keyword evidence="4" id="KW-0648">Protein biosynthesis</keyword>
<proteinExistence type="predicted"/>
<dbReference type="Gene3D" id="2.40.50.140">
    <property type="entry name" value="Nucleic acid-binding proteins"/>
    <property type="match status" value="1"/>
</dbReference>
<evidence type="ECO:0000256" key="1">
    <source>
        <dbReference type="ARBA" id="ARBA00022598"/>
    </source>
</evidence>
<gene>
    <name evidence="8" type="ORF">HRJ53_21320</name>
</gene>
<dbReference type="GO" id="GO:0005524">
    <property type="term" value="F:ATP binding"/>
    <property type="evidence" value="ECO:0007669"/>
    <property type="project" value="UniProtKB-KW"/>
</dbReference>
<dbReference type="SUPFAM" id="SSF55681">
    <property type="entry name" value="Class II aaRS and biotin synthetases"/>
    <property type="match status" value="1"/>
</dbReference>
<feature type="domain" description="OB" evidence="7">
    <location>
        <begin position="29"/>
        <end position="114"/>
    </location>
</feature>
<feature type="non-terminal residue" evidence="8">
    <location>
        <position position="216"/>
    </location>
</feature>
<keyword evidence="2" id="KW-0547">Nucleotide-binding</keyword>
<evidence type="ECO:0000259" key="6">
    <source>
        <dbReference type="Pfam" id="PF00152"/>
    </source>
</evidence>
<keyword evidence="9" id="KW-1185">Reference proteome</keyword>
<evidence type="ECO:0000256" key="3">
    <source>
        <dbReference type="ARBA" id="ARBA00022840"/>
    </source>
</evidence>
<evidence type="ECO:0000313" key="8">
    <source>
        <dbReference type="EMBL" id="MBA0087534.1"/>
    </source>
</evidence>